<dbReference type="EMBL" id="BK032682">
    <property type="protein sequence ID" value="DAF54717.1"/>
    <property type="molecule type" value="Genomic_DNA"/>
</dbReference>
<organism evidence="1">
    <name type="scientific">Siphoviridae sp. ctqPo10</name>
    <dbReference type="NCBI Taxonomy" id="2827948"/>
    <lineage>
        <taxon>Viruses</taxon>
        <taxon>Duplodnaviria</taxon>
        <taxon>Heunggongvirae</taxon>
        <taxon>Uroviricota</taxon>
        <taxon>Caudoviricetes</taxon>
    </lineage>
</organism>
<proteinExistence type="predicted"/>
<sequence>MKRDPKERFIKIHMDSITVKKIKPLLFWYKCEKCKKEFVREPMYSCSYLDDFWEHHYIYHGCSHCFQDKNEFVTWLQDTGRLYTEESLRKLCKERGIGK</sequence>
<name>A0A8S5SUK0_9CAUD</name>
<evidence type="ECO:0000313" key="1">
    <source>
        <dbReference type="EMBL" id="DAF54717.1"/>
    </source>
</evidence>
<accession>A0A8S5SUK0</accession>
<reference evidence="1" key="1">
    <citation type="journal article" date="2021" name="Proc. Natl. Acad. Sci. U.S.A.">
        <title>A Catalog of Tens of Thousands of Viruses from Human Metagenomes Reveals Hidden Associations with Chronic Diseases.</title>
        <authorList>
            <person name="Tisza M.J."/>
            <person name="Buck C.B."/>
        </authorList>
    </citation>
    <scope>NUCLEOTIDE SEQUENCE</scope>
    <source>
        <strain evidence="1">CtqPo10</strain>
    </source>
</reference>
<protein>
    <submittedName>
        <fullName evidence="1">Uncharacterized protein</fullName>
    </submittedName>
</protein>